<evidence type="ECO:0008006" key="3">
    <source>
        <dbReference type="Google" id="ProtNLM"/>
    </source>
</evidence>
<name>A0AAN9RPJ4_PHACN</name>
<organism evidence="1 2">
    <name type="scientific">Phaseolus coccineus</name>
    <name type="common">Scarlet runner bean</name>
    <name type="synonym">Phaseolus multiflorus</name>
    <dbReference type="NCBI Taxonomy" id="3886"/>
    <lineage>
        <taxon>Eukaryota</taxon>
        <taxon>Viridiplantae</taxon>
        <taxon>Streptophyta</taxon>
        <taxon>Embryophyta</taxon>
        <taxon>Tracheophyta</taxon>
        <taxon>Spermatophyta</taxon>
        <taxon>Magnoliopsida</taxon>
        <taxon>eudicotyledons</taxon>
        <taxon>Gunneridae</taxon>
        <taxon>Pentapetalae</taxon>
        <taxon>rosids</taxon>
        <taxon>fabids</taxon>
        <taxon>Fabales</taxon>
        <taxon>Fabaceae</taxon>
        <taxon>Papilionoideae</taxon>
        <taxon>50 kb inversion clade</taxon>
        <taxon>NPAAA clade</taxon>
        <taxon>indigoferoid/millettioid clade</taxon>
        <taxon>Phaseoleae</taxon>
        <taxon>Phaseolus</taxon>
    </lineage>
</organism>
<dbReference type="InterPro" id="IPR007750">
    <property type="entry name" value="DUF674"/>
</dbReference>
<dbReference type="PANTHER" id="PTHR33103">
    <property type="entry name" value="OS01G0153900 PROTEIN"/>
    <property type="match status" value="1"/>
</dbReference>
<dbReference type="AlphaFoldDB" id="A0AAN9RPJ4"/>
<comment type="caution">
    <text evidence="1">The sequence shown here is derived from an EMBL/GenBank/DDBJ whole genome shotgun (WGS) entry which is preliminary data.</text>
</comment>
<keyword evidence="2" id="KW-1185">Reference proteome</keyword>
<dbReference type="EMBL" id="JAYMYR010000003">
    <property type="protein sequence ID" value="KAK7373803.1"/>
    <property type="molecule type" value="Genomic_DNA"/>
</dbReference>
<dbReference type="PANTHER" id="PTHR33103:SF102">
    <property type="entry name" value="DUF674 FAMILY PROTEIN"/>
    <property type="match status" value="1"/>
</dbReference>
<accession>A0AAN9RPJ4</accession>
<protein>
    <recommendedName>
        <fullName evidence="3">DUF674 family protein</fullName>
    </recommendedName>
</protein>
<dbReference type="Proteomes" id="UP001374584">
    <property type="component" value="Unassembled WGS sequence"/>
</dbReference>
<reference evidence="1 2" key="1">
    <citation type="submission" date="2024-01" db="EMBL/GenBank/DDBJ databases">
        <title>The genomes of 5 underutilized Papilionoideae crops provide insights into root nodulation and disease resistanc.</title>
        <authorList>
            <person name="Jiang F."/>
        </authorList>
    </citation>
    <scope>NUCLEOTIDE SEQUENCE [LARGE SCALE GENOMIC DNA]</scope>
    <source>
        <strain evidence="1">JINMINGXINNONG_FW02</strain>
        <tissue evidence="1">Leaves</tissue>
    </source>
</reference>
<proteinExistence type="predicted"/>
<gene>
    <name evidence="1" type="ORF">VNO80_07223</name>
</gene>
<sequence length="483" mass="54634">MSEKVPLLLLVNTKTNEVICAGANKEFVDVLCSFLTMPLGTIARLVQEKSLRGPVQVGCLDSLFQSVTRNERYLWSDTCKKMLLRPRNSSEHHCRSLQELNIDDTDPTSCFVCPDFHDCGMNMLSTFTDQRCQCGKIMDHSVLFKSKEAYQGFLYGGITFIISDQLQIYANSIYEDLKSLETFLESFVERFLGTSLQLITVNVDKIQVIDLLKCLLLSKTCLTDFFYTHTSLPAISTFSLPQIEHTSTFQMKVKIVLLKSIRKILYAEGEKDFVDFLWSFLTLPLGGVVRMLRGDSSMGSVDVLYRYINTLDENKYFLSRKEKCKLVDPEVAPLFQSSICKKMLPISEQASPYYYCDPGTENISDLQFHLIEDHEDRDDDDNKNYQQMKLVDPKSPSAGILKIHPNFPATIVTDDLFLAPTSRVPDHSMLDRLNIPLNDVIVKEVTIGIREGLGILKASLTSNLALTNGLSHLIADIFEENGC</sequence>
<evidence type="ECO:0000313" key="1">
    <source>
        <dbReference type="EMBL" id="KAK7373803.1"/>
    </source>
</evidence>
<evidence type="ECO:0000313" key="2">
    <source>
        <dbReference type="Proteomes" id="UP001374584"/>
    </source>
</evidence>
<dbReference type="Pfam" id="PF05056">
    <property type="entry name" value="DUF674"/>
    <property type="match status" value="1"/>
</dbReference>